<dbReference type="InterPro" id="IPR035914">
    <property type="entry name" value="Sperma_CUB_dom_sf"/>
</dbReference>
<evidence type="ECO:0000259" key="4">
    <source>
        <dbReference type="PROSITE" id="PS01180"/>
    </source>
</evidence>
<dbReference type="AlphaFoldDB" id="A0ABD0KAC2"/>
<protein>
    <recommendedName>
        <fullName evidence="4">CUB domain-containing protein</fullName>
    </recommendedName>
</protein>
<gene>
    <name evidence="5" type="ORF">BaRGS_00024670</name>
</gene>
<evidence type="ECO:0000256" key="1">
    <source>
        <dbReference type="ARBA" id="ARBA00022737"/>
    </source>
</evidence>
<dbReference type="PANTHER" id="PTHR24251:SF51">
    <property type="entry name" value="CUBILIN-LIKE"/>
    <property type="match status" value="1"/>
</dbReference>
<evidence type="ECO:0000313" key="6">
    <source>
        <dbReference type="Proteomes" id="UP001519460"/>
    </source>
</evidence>
<feature type="non-terminal residue" evidence="5">
    <location>
        <position position="255"/>
    </location>
</feature>
<feature type="domain" description="CUB" evidence="4">
    <location>
        <begin position="1"/>
        <end position="132"/>
    </location>
</feature>
<dbReference type="InterPro" id="IPR000859">
    <property type="entry name" value="CUB_dom"/>
</dbReference>
<keyword evidence="6" id="KW-1185">Reference proteome</keyword>
<dbReference type="CDD" id="cd00041">
    <property type="entry name" value="CUB"/>
    <property type="match status" value="1"/>
</dbReference>
<dbReference type="SMART" id="SM00042">
    <property type="entry name" value="CUB"/>
    <property type="match status" value="1"/>
</dbReference>
<dbReference type="Pfam" id="PF00431">
    <property type="entry name" value="CUB"/>
    <property type="match status" value="1"/>
</dbReference>
<dbReference type="InterPro" id="IPR016187">
    <property type="entry name" value="CTDL_fold"/>
</dbReference>
<dbReference type="PROSITE" id="PS01180">
    <property type="entry name" value="CUB"/>
    <property type="match status" value="1"/>
</dbReference>
<reference evidence="5 6" key="1">
    <citation type="journal article" date="2023" name="Sci. Data">
        <title>Genome assembly of the Korean intertidal mud-creeper Batillaria attramentaria.</title>
        <authorList>
            <person name="Patra A.K."/>
            <person name="Ho P.T."/>
            <person name="Jun S."/>
            <person name="Lee S.J."/>
            <person name="Kim Y."/>
            <person name="Won Y.J."/>
        </authorList>
    </citation>
    <scope>NUCLEOTIDE SEQUENCE [LARGE SCALE GENOMIC DNA]</scope>
    <source>
        <strain evidence="5">Wonlab-2016</strain>
    </source>
</reference>
<dbReference type="Gene3D" id="3.10.100.10">
    <property type="entry name" value="Mannose-Binding Protein A, subunit A"/>
    <property type="match status" value="1"/>
</dbReference>
<name>A0ABD0KAC2_9CAEN</name>
<evidence type="ECO:0000256" key="2">
    <source>
        <dbReference type="ARBA" id="ARBA00023157"/>
    </source>
</evidence>
<sequence length="255" mass="28674">CFMRLDFTAVPVIIGPQIEVHFTSASAGYIQTPGMDGQTPYPYNMDSWVDVNVPEHHVVMITFSHLDVHDNCGDDAVFLYTGGRNPENMAWELCSGEYRPLNFLLDTRRFSVHFTSDETESFSGFKLLFSFHNHTAVPQRLSEGTWNCSVPYFSNFQQHFRCDLDQDCAGAEDETDCPYTSEACGPGFISLGDGCYKLMMQEIVVSWTDASTKCQLAGGYLVSLNTREEWHNVTRLLGRLNVFVGLTAVDPLLPH</sequence>
<proteinExistence type="predicted"/>
<evidence type="ECO:0000256" key="3">
    <source>
        <dbReference type="PROSITE-ProRule" id="PRU00059"/>
    </source>
</evidence>
<organism evidence="5 6">
    <name type="scientific">Batillaria attramentaria</name>
    <dbReference type="NCBI Taxonomy" id="370345"/>
    <lineage>
        <taxon>Eukaryota</taxon>
        <taxon>Metazoa</taxon>
        <taxon>Spiralia</taxon>
        <taxon>Lophotrochozoa</taxon>
        <taxon>Mollusca</taxon>
        <taxon>Gastropoda</taxon>
        <taxon>Caenogastropoda</taxon>
        <taxon>Sorbeoconcha</taxon>
        <taxon>Cerithioidea</taxon>
        <taxon>Batillariidae</taxon>
        <taxon>Batillaria</taxon>
    </lineage>
</organism>
<keyword evidence="1" id="KW-0677">Repeat</keyword>
<comment type="caution">
    <text evidence="5">The sequence shown here is derived from an EMBL/GenBank/DDBJ whole genome shotgun (WGS) entry which is preliminary data.</text>
</comment>
<keyword evidence="2" id="KW-1015">Disulfide bond</keyword>
<dbReference type="Gene3D" id="2.60.120.290">
    <property type="entry name" value="Spermadhesin, CUB domain"/>
    <property type="match status" value="1"/>
</dbReference>
<dbReference type="CDD" id="cd00037">
    <property type="entry name" value="CLECT"/>
    <property type="match status" value="1"/>
</dbReference>
<dbReference type="SUPFAM" id="SSF49854">
    <property type="entry name" value="Spermadhesin, CUB domain"/>
    <property type="match status" value="1"/>
</dbReference>
<comment type="caution">
    <text evidence="3">Lacks conserved residue(s) required for the propagation of feature annotation.</text>
</comment>
<accession>A0ABD0KAC2</accession>
<dbReference type="SUPFAM" id="SSF56436">
    <property type="entry name" value="C-type lectin-like"/>
    <property type="match status" value="1"/>
</dbReference>
<evidence type="ECO:0000313" key="5">
    <source>
        <dbReference type="EMBL" id="KAK7484058.1"/>
    </source>
</evidence>
<dbReference type="PANTHER" id="PTHR24251">
    <property type="entry name" value="OVOCHYMASE-RELATED"/>
    <property type="match status" value="1"/>
</dbReference>
<dbReference type="Proteomes" id="UP001519460">
    <property type="component" value="Unassembled WGS sequence"/>
</dbReference>
<dbReference type="InterPro" id="IPR016186">
    <property type="entry name" value="C-type_lectin-like/link_sf"/>
</dbReference>
<dbReference type="EMBL" id="JACVVK020000216">
    <property type="protein sequence ID" value="KAK7484058.1"/>
    <property type="molecule type" value="Genomic_DNA"/>
</dbReference>
<feature type="non-terminal residue" evidence="5">
    <location>
        <position position="1"/>
    </location>
</feature>